<evidence type="ECO:0000313" key="1">
    <source>
        <dbReference type="EMBL" id="CCG40640.1"/>
    </source>
</evidence>
<dbReference type="AlphaFoldDB" id="H8FQK2"/>
<evidence type="ECO:0000313" key="2">
    <source>
        <dbReference type="Proteomes" id="UP000004169"/>
    </source>
</evidence>
<reference evidence="1 2" key="1">
    <citation type="journal article" date="2012" name="J. Bacteriol.">
        <title>Draft Genome Sequence of the Purple Photosynthetic Bacterium Phaeospirillum molischianum DSM120, a Particularly Versatile Bacterium.</title>
        <authorList>
            <person name="Duquesne K."/>
            <person name="Prima V."/>
            <person name="Ji B."/>
            <person name="Rouy Z."/>
            <person name="Medigue C."/>
            <person name="Talla E."/>
            <person name="Sturgis J.N."/>
        </authorList>
    </citation>
    <scope>NUCLEOTIDE SEQUENCE [LARGE SCALE GENOMIC DNA]</scope>
    <source>
        <strain evidence="2">DSM120</strain>
    </source>
</reference>
<sequence length="59" mass="6510">MTVIRTLEVAGSPKSMRNIWAEAHPRKRRLSPKKFEAREGLAGAVAAKARKQPRSSPSP</sequence>
<protein>
    <submittedName>
        <fullName evidence="1">Uncharacterized protein</fullName>
    </submittedName>
</protein>
<name>H8FQK2_MAGML</name>
<comment type="caution">
    <text evidence="1">The sequence shown here is derived from an EMBL/GenBank/DDBJ whole genome shotgun (WGS) entry which is preliminary data.</text>
</comment>
<dbReference type="EMBL" id="CAHP01000014">
    <property type="protein sequence ID" value="CCG40640.1"/>
    <property type="molecule type" value="Genomic_DNA"/>
</dbReference>
<dbReference type="Proteomes" id="UP000004169">
    <property type="component" value="Unassembled WGS sequence"/>
</dbReference>
<organism evidence="1 2">
    <name type="scientific">Magnetospirillum molischianum DSM 120</name>
    <dbReference type="NCBI Taxonomy" id="1150626"/>
    <lineage>
        <taxon>Bacteria</taxon>
        <taxon>Pseudomonadati</taxon>
        <taxon>Pseudomonadota</taxon>
        <taxon>Alphaproteobacteria</taxon>
        <taxon>Rhodospirillales</taxon>
        <taxon>Rhodospirillaceae</taxon>
        <taxon>Magnetospirillum</taxon>
    </lineage>
</organism>
<accession>H8FQK2</accession>
<gene>
    <name evidence="1" type="ORF">PHAMO_210151</name>
</gene>
<proteinExistence type="predicted"/>
<keyword evidence="2" id="KW-1185">Reference proteome</keyword>